<dbReference type="InterPro" id="IPR002347">
    <property type="entry name" value="SDR_fam"/>
</dbReference>
<dbReference type="PANTHER" id="PTHR24321">
    <property type="entry name" value="DEHYDROGENASES, SHORT CHAIN"/>
    <property type="match status" value="1"/>
</dbReference>
<gene>
    <name evidence="3" type="ORF">TcarDRAFT_1747</name>
</gene>
<dbReference type="InterPro" id="IPR020904">
    <property type="entry name" value="Sc_DH/Rdtase_CS"/>
</dbReference>
<evidence type="ECO:0000256" key="1">
    <source>
        <dbReference type="ARBA" id="ARBA00006484"/>
    </source>
</evidence>
<dbReference type="Proteomes" id="UP000005139">
    <property type="component" value="Unassembled WGS sequence"/>
</dbReference>
<dbReference type="SUPFAM" id="SSF51735">
    <property type="entry name" value="NAD(P)-binding Rossmann-fold domains"/>
    <property type="match status" value="1"/>
</dbReference>
<dbReference type="FunFam" id="3.40.50.720:FF:000084">
    <property type="entry name" value="Short-chain dehydrogenase reductase"/>
    <property type="match status" value="1"/>
</dbReference>
<dbReference type="GO" id="GO:0016491">
    <property type="term" value="F:oxidoreductase activity"/>
    <property type="evidence" value="ECO:0007669"/>
    <property type="project" value="UniProtKB-KW"/>
</dbReference>
<dbReference type="PRINTS" id="PR00080">
    <property type="entry name" value="SDRFAMILY"/>
</dbReference>
<reference evidence="3 4" key="2">
    <citation type="submission" date="2007-01" db="EMBL/GenBank/DDBJ databases">
        <title>Sequencing of the draft genome and assembly of Thermosinus carboxydivorans Nor1.</title>
        <authorList>
            <consortium name="US DOE Joint Genome Institute (JGI-PGF)"/>
            <person name="Copeland A."/>
            <person name="Lucas S."/>
            <person name="Lapidus A."/>
            <person name="Barry K."/>
            <person name="Glavina del Rio T."/>
            <person name="Dalin E."/>
            <person name="Tice H."/>
            <person name="Bruce D."/>
            <person name="Pitluck S."/>
            <person name="Richardson P."/>
        </authorList>
    </citation>
    <scope>NUCLEOTIDE SEQUENCE [LARGE SCALE GENOMIC DNA]</scope>
    <source>
        <strain evidence="3 4">Nor1</strain>
    </source>
</reference>
<name>A1HP94_9FIRM</name>
<reference evidence="3 4" key="1">
    <citation type="submission" date="2007-01" db="EMBL/GenBank/DDBJ databases">
        <title>Annotation of the draft genome assembly of Thermosinus carboxydivorans Nor1.</title>
        <authorList>
            <consortium name="US DOE Joint Genome Institute (JGI-ORNL)"/>
            <person name="Larimer F."/>
            <person name="Land M."/>
            <person name="Hauser L."/>
        </authorList>
    </citation>
    <scope>NUCLEOTIDE SEQUENCE [LARGE SCALE GENOMIC DNA]</scope>
    <source>
        <strain evidence="3 4">Nor1</strain>
    </source>
</reference>
<dbReference type="PRINTS" id="PR00081">
    <property type="entry name" value="GDHRDH"/>
</dbReference>
<dbReference type="PANTHER" id="PTHR24321:SF8">
    <property type="entry name" value="ESTRADIOL 17-BETA-DEHYDROGENASE 8-RELATED"/>
    <property type="match status" value="1"/>
</dbReference>
<dbReference type="Pfam" id="PF13561">
    <property type="entry name" value="adh_short_C2"/>
    <property type="match status" value="1"/>
</dbReference>
<dbReference type="AlphaFoldDB" id="A1HP94"/>
<dbReference type="RefSeq" id="WP_007288854.1">
    <property type="nucleotide sequence ID" value="NZ_AAWL01000004.1"/>
</dbReference>
<evidence type="ECO:0000313" key="3">
    <source>
        <dbReference type="EMBL" id="EAX48200.1"/>
    </source>
</evidence>
<proteinExistence type="inferred from homology"/>
<dbReference type="OrthoDB" id="9803333at2"/>
<dbReference type="GO" id="GO:0008206">
    <property type="term" value="P:bile acid metabolic process"/>
    <property type="evidence" value="ECO:0007669"/>
    <property type="project" value="UniProtKB-ARBA"/>
</dbReference>
<accession>A1HP94</accession>
<dbReference type="eggNOG" id="COG1028">
    <property type="taxonomic scope" value="Bacteria"/>
</dbReference>
<evidence type="ECO:0000256" key="2">
    <source>
        <dbReference type="ARBA" id="ARBA00023002"/>
    </source>
</evidence>
<dbReference type="PROSITE" id="PS00061">
    <property type="entry name" value="ADH_SHORT"/>
    <property type="match status" value="1"/>
</dbReference>
<organism evidence="3 4">
    <name type="scientific">Thermosinus carboxydivorans Nor1</name>
    <dbReference type="NCBI Taxonomy" id="401526"/>
    <lineage>
        <taxon>Bacteria</taxon>
        <taxon>Bacillati</taxon>
        <taxon>Bacillota</taxon>
        <taxon>Negativicutes</taxon>
        <taxon>Selenomonadales</taxon>
        <taxon>Sporomusaceae</taxon>
        <taxon>Thermosinus</taxon>
    </lineage>
</organism>
<protein>
    <submittedName>
        <fullName evidence="3">Short-chain dehydrogenase/reductase SDR</fullName>
    </submittedName>
</protein>
<sequence precursor="true">MPQTGQTRTVLVTGGGQGIGAAVAEAFAAKGDRVIIWEKDGEAAAERVELIRNRGGECQVMVVDISREDEVKVGVQRLIEQGITIQVIVNNAGVSRPTPLAAPMSDWDAVVNTNLRGQYLVVKYAAPLMSSGAAIINIASTRALMSEPDWHAYAAAKGGLLALTHSLAVTLGPQGIRVNAISPGWIDVSPWQKRTNRQPAQLRDIDHAQHPAGRVGRPEDIAAACLFLASPEAGFITGANLVVDGGMTVKMIYAE</sequence>
<dbReference type="Gene3D" id="3.40.50.720">
    <property type="entry name" value="NAD(P)-binding Rossmann-like Domain"/>
    <property type="match status" value="1"/>
</dbReference>
<dbReference type="EMBL" id="AAWL01000004">
    <property type="protein sequence ID" value="EAX48200.1"/>
    <property type="molecule type" value="Genomic_DNA"/>
</dbReference>
<keyword evidence="4" id="KW-1185">Reference proteome</keyword>
<evidence type="ECO:0000313" key="4">
    <source>
        <dbReference type="Proteomes" id="UP000005139"/>
    </source>
</evidence>
<dbReference type="InterPro" id="IPR036291">
    <property type="entry name" value="NAD(P)-bd_dom_sf"/>
</dbReference>
<comment type="caution">
    <text evidence="3">The sequence shown here is derived from an EMBL/GenBank/DDBJ whole genome shotgun (WGS) entry which is preliminary data.</text>
</comment>
<keyword evidence="2" id="KW-0560">Oxidoreductase</keyword>
<comment type="similarity">
    <text evidence="1">Belongs to the short-chain dehydrogenases/reductases (SDR) family.</text>
</comment>